<name>A0A350P160_9ALTE</name>
<feature type="transmembrane region" description="Helical" evidence="1">
    <location>
        <begin position="12"/>
        <end position="32"/>
    </location>
</feature>
<proteinExistence type="predicted"/>
<dbReference type="EMBL" id="DNAN01000163">
    <property type="protein sequence ID" value="HAW75027.1"/>
    <property type="molecule type" value="Genomic_DNA"/>
</dbReference>
<comment type="caution">
    <text evidence="2">The sequence shown here is derived from an EMBL/GenBank/DDBJ whole genome shotgun (WGS) entry which is preliminary data.</text>
</comment>
<dbReference type="Proteomes" id="UP000263517">
    <property type="component" value="Unassembled WGS sequence"/>
</dbReference>
<keyword evidence="1" id="KW-1133">Transmembrane helix</keyword>
<keyword evidence="1" id="KW-0812">Transmembrane</keyword>
<sequence>MNLDWNKIVCNAITVLVASVFVGAAAQLWSGVQTIDSRIESNLVEIKATQDVLSAQIDRANGRLAEILPLILIDDTFDKPQKGAKNLINERVQQQSRPK</sequence>
<keyword evidence="1" id="KW-0472">Membrane</keyword>
<accession>A0A350P160</accession>
<dbReference type="AlphaFoldDB" id="A0A350P160"/>
<reference evidence="2 3" key="1">
    <citation type="journal article" date="2018" name="Nat. Biotechnol.">
        <title>A standardized bacterial taxonomy based on genome phylogeny substantially revises the tree of life.</title>
        <authorList>
            <person name="Parks D.H."/>
            <person name="Chuvochina M."/>
            <person name="Waite D.W."/>
            <person name="Rinke C."/>
            <person name="Skarshewski A."/>
            <person name="Chaumeil P.A."/>
            <person name="Hugenholtz P."/>
        </authorList>
    </citation>
    <scope>NUCLEOTIDE SEQUENCE [LARGE SCALE GENOMIC DNA]</scope>
    <source>
        <strain evidence="2">UBA11978</strain>
    </source>
</reference>
<organism evidence="2 3">
    <name type="scientific">Alteromonas australica</name>
    <dbReference type="NCBI Taxonomy" id="589873"/>
    <lineage>
        <taxon>Bacteria</taxon>
        <taxon>Pseudomonadati</taxon>
        <taxon>Pseudomonadota</taxon>
        <taxon>Gammaproteobacteria</taxon>
        <taxon>Alteromonadales</taxon>
        <taxon>Alteromonadaceae</taxon>
        <taxon>Alteromonas/Salinimonas group</taxon>
        <taxon>Alteromonas</taxon>
    </lineage>
</organism>
<evidence type="ECO:0000256" key="1">
    <source>
        <dbReference type="SAM" id="Phobius"/>
    </source>
</evidence>
<evidence type="ECO:0000313" key="3">
    <source>
        <dbReference type="Proteomes" id="UP000263517"/>
    </source>
</evidence>
<protein>
    <submittedName>
        <fullName evidence="2">Uncharacterized protein</fullName>
    </submittedName>
</protein>
<evidence type="ECO:0000313" key="2">
    <source>
        <dbReference type="EMBL" id="HAW75027.1"/>
    </source>
</evidence>
<gene>
    <name evidence="2" type="ORF">DCW74_04735</name>
</gene>